<evidence type="ECO:0000256" key="1">
    <source>
        <dbReference type="SAM" id="MobiDB-lite"/>
    </source>
</evidence>
<reference evidence="2" key="1">
    <citation type="submission" date="2023-03" db="EMBL/GenBank/DDBJ databases">
        <title>Massive genome expansion in bonnet fungi (Mycena s.s.) driven by repeated elements and novel gene families across ecological guilds.</title>
        <authorList>
            <consortium name="Lawrence Berkeley National Laboratory"/>
            <person name="Harder C.B."/>
            <person name="Miyauchi S."/>
            <person name="Viragh M."/>
            <person name="Kuo A."/>
            <person name="Thoen E."/>
            <person name="Andreopoulos B."/>
            <person name="Lu D."/>
            <person name="Skrede I."/>
            <person name="Drula E."/>
            <person name="Henrissat B."/>
            <person name="Morin E."/>
            <person name="Kohler A."/>
            <person name="Barry K."/>
            <person name="LaButti K."/>
            <person name="Morin E."/>
            <person name="Salamov A."/>
            <person name="Lipzen A."/>
            <person name="Mereny Z."/>
            <person name="Hegedus B."/>
            <person name="Baldrian P."/>
            <person name="Stursova M."/>
            <person name="Weitz H."/>
            <person name="Taylor A."/>
            <person name="Grigoriev I.V."/>
            <person name="Nagy L.G."/>
            <person name="Martin F."/>
            <person name="Kauserud H."/>
        </authorList>
    </citation>
    <scope>NUCLEOTIDE SEQUENCE</scope>
    <source>
        <strain evidence="2">9284</strain>
    </source>
</reference>
<comment type="caution">
    <text evidence="2">The sequence shown here is derived from an EMBL/GenBank/DDBJ whole genome shotgun (WGS) entry which is preliminary data.</text>
</comment>
<name>A0AAD7CJY8_9AGAR</name>
<gene>
    <name evidence="2" type="ORF">FB45DRAFT_26275</name>
</gene>
<dbReference type="Proteomes" id="UP001221142">
    <property type="component" value="Unassembled WGS sequence"/>
</dbReference>
<evidence type="ECO:0000313" key="2">
    <source>
        <dbReference type="EMBL" id="KAJ7650809.1"/>
    </source>
</evidence>
<evidence type="ECO:0000313" key="3">
    <source>
        <dbReference type="Proteomes" id="UP001221142"/>
    </source>
</evidence>
<dbReference type="EMBL" id="JARKIF010000001">
    <property type="protein sequence ID" value="KAJ7650809.1"/>
    <property type="molecule type" value="Genomic_DNA"/>
</dbReference>
<accession>A0AAD7CJY8</accession>
<sequence length="300" mass="32908">MATLAQRSSSSLANAIHHPRMSSLPNSDLWTLKSTTTTVSAAPSRPVTRRVVAVCTSRKRPTQTLAHIQVSLPPPQPYQVGRATVFTSTAPPVDTFSFTNTPIGLGHPSTSARRTAPTASQSLAPLPRINSSTMKPRSKRFPGRELHVIEEEHLNSDSLLSTHTDIPAPRAPTVTSSIQRLVSPTPGFPKATVDIVPSAAVLNPTPRFTSSGAPQAGPNQVQSPRVLMPATMAGSPWFQSLDGAVHSMILEEVENQRAEEEEATVEVEEWHYKEDILLKWKFHLGMRIRFMLGRWKIPHF</sequence>
<keyword evidence="3" id="KW-1185">Reference proteome</keyword>
<organism evidence="2 3">
    <name type="scientific">Roridomyces roridus</name>
    <dbReference type="NCBI Taxonomy" id="1738132"/>
    <lineage>
        <taxon>Eukaryota</taxon>
        <taxon>Fungi</taxon>
        <taxon>Dikarya</taxon>
        <taxon>Basidiomycota</taxon>
        <taxon>Agaricomycotina</taxon>
        <taxon>Agaricomycetes</taxon>
        <taxon>Agaricomycetidae</taxon>
        <taxon>Agaricales</taxon>
        <taxon>Marasmiineae</taxon>
        <taxon>Mycenaceae</taxon>
        <taxon>Roridomyces</taxon>
    </lineage>
</organism>
<feature type="region of interest" description="Disordered" evidence="1">
    <location>
        <begin position="1"/>
        <end position="26"/>
    </location>
</feature>
<protein>
    <submittedName>
        <fullName evidence="2">Uncharacterized protein</fullName>
    </submittedName>
</protein>
<proteinExistence type="predicted"/>
<feature type="compositionally biased region" description="Polar residues" evidence="1">
    <location>
        <begin position="1"/>
        <end position="13"/>
    </location>
</feature>
<dbReference type="AlphaFoldDB" id="A0AAD7CJY8"/>
<feature type="region of interest" description="Disordered" evidence="1">
    <location>
        <begin position="106"/>
        <end position="141"/>
    </location>
</feature>
<feature type="compositionally biased region" description="Polar residues" evidence="1">
    <location>
        <begin position="106"/>
        <end position="135"/>
    </location>
</feature>